<dbReference type="InterPro" id="IPR037401">
    <property type="entry name" value="SnoaL-like"/>
</dbReference>
<dbReference type="Proteomes" id="UP000238083">
    <property type="component" value="Unassembled WGS sequence"/>
</dbReference>
<dbReference type="Gene3D" id="3.10.450.50">
    <property type="match status" value="1"/>
</dbReference>
<dbReference type="EMBL" id="PVZF01000006">
    <property type="protein sequence ID" value="PRY14625.1"/>
    <property type="molecule type" value="Genomic_DNA"/>
</dbReference>
<dbReference type="OrthoDB" id="8420006at2"/>
<evidence type="ECO:0000313" key="2">
    <source>
        <dbReference type="EMBL" id="PRY14625.1"/>
    </source>
</evidence>
<sequence>MTATDGAPEPTDALDAAADALVRAFATGDLDAYFASFAPDATFVFPDTGHVLASTQEYRDLWAAWVADGGFEVVSCVGTDRSWQLLGDSAVMVHRVATRSRAGGRVRDSDERETIVFARRDGAWLAVHEHLSTVTP</sequence>
<reference evidence="2 3" key="1">
    <citation type="submission" date="2018-03" db="EMBL/GenBank/DDBJ databases">
        <title>Genomic Encyclopedia of Archaeal and Bacterial Type Strains, Phase II (KMG-II): from individual species to whole genera.</title>
        <authorList>
            <person name="Goeker M."/>
        </authorList>
    </citation>
    <scope>NUCLEOTIDE SEQUENCE [LARGE SCALE GENOMIC DNA]</scope>
    <source>
        <strain evidence="2 3">DSM 19711</strain>
    </source>
</reference>
<dbReference type="SUPFAM" id="SSF54427">
    <property type="entry name" value="NTF2-like"/>
    <property type="match status" value="1"/>
</dbReference>
<proteinExistence type="predicted"/>
<feature type="domain" description="SnoaL-like" evidence="1">
    <location>
        <begin position="16"/>
        <end position="134"/>
    </location>
</feature>
<dbReference type="RefSeq" id="WP_106211111.1">
    <property type="nucleotide sequence ID" value="NZ_PVZF01000006.1"/>
</dbReference>
<comment type="caution">
    <text evidence="2">The sequence shown here is derived from an EMBL/GenBank/DDBJ whole genome shotgun (WGS) entry which is preliminary data.</text>
</comment>
<dbReference type="AlphaFoldDB" id="A0A2T0R3L5"/>
<dbReference type="InterPro" id="IPR032710">
    <property type="entry name" value="NTF2-like_dom_sf"/>
</dbReference>
<gene>
    <name evidence="2" type="ORF">CLV37_106184</name>
</gene>
<protein>
    <submittedName>
        <fullName evidence="2">Uncharacterized protein (TIGR02246 family)</fullName>
    </submittedName>
</protein>
<keyword evidence="3" id="KW-1185">Reference proteome</keyword>
<evidence type="ECO:0000313" key="3">
    <source>
        <dbReference type="Proteomes" id="UP000238083"/>
    </source>
</evidence>
<organism evidence="2 3">
    <name type="scientific">Kineococcus rhizosphaerae</name>
    <dbReference type="NCBI Taxonomy" id="559628"/>
    <lineage>
        <taxon>Bacteria</taxon>
        <taxon>Bacillati</taxon>
        <taxon>Actinomycetota</taxon>
        <taxon>Actinomycetes</taxon>
        <taxon>Kineosporiales</taxon>
        <taxon>Kineosporiaceae</taxon>
        <taxon>Kineococcus</taxon>
    </lineage>
</organism>
<name>A0A2T0R3L5_9ACTN</name>
<dbReference type="Pfam" id="PF13474">
    <property type="entry name" value="SnoaL_3"/>
    <property type="match status" value="1"/>
</dbReference>
<accession>A0A2T0R3L5</accession>
<evidence type="ECO:0000259" key="1">
    <source>
        <dbReference type="Pfam" id="PF13474"/>
    </source>
</evidence>